<evidence type="ECO:0008006" key="6">
    <source>
        <dbReference type="Google" id="ProtNLM"/>
    </source>
</evidence>
<keyword evidence="5" id="KW-1185">Reference proteome</keyword>
<evidence type="ECO:0000313" key="5">
    <source>
        <dbReference type="Proteomes" id="UP001596166"/>
    </source>
</evidence>
<dbReference type="Pfam" id="PF00353">
    <property type="entry name" value="HemolysinCabind"/>
    <property type="match status" value="2"/>
</dbReference>
<sequence length="337" mass="34342">MWSDGANRLEGSAGNDTLLGLAGDDTLVGGSGNNLLDGGDGTDTAVFGIASTAVTIAQDGADLVVTGAGFVDRLRRIDSLAFTDRALDAVDAVSQLAPTPTPTPAPEAPTPQTSPPAAPSPQAPPPQAPVPVIDPSRRLAVWSGGVSRELEMQLYVGPVAGLRNMYIGDSSSEAICGSDLSDFINSVAGDDAIDGGAGDDVLDGGARSNFLTGGAGTDTFFVDARGGGVTWSTITDLEPGEWVTAWGWRPGLSTLKWEELAGADGFKGATARIDLDRNGTIDESMTFTGKGSGAIFSTPGQVGDSSYMAFILFQLPTSGSTADDGGLHLECRPSVAC</sequence>
<dbReference type="PANTHER" id="PTHR38340:SF1">
    <property type="entry name" value="S-LAYER PROTEIN"/>
    <property type="match status" value="1"/>
</dbReference>
<dbReference type="Proteomes" id="UP001596166">
    <property type="component" value="Unassembled WGS sequence"/>
</dbReference>
<dbReference type="PRINTS" id="PR00313">
    <property type="entry name" value="CABNDNGRPT"/>
</dbReference>
<evidence type="ECO:0000313" key="4">
    <source>
        <dbReference type="EMBL" id="MFC5360255.1"/>
    </source>
</evidence>
<dbReference type="PROSITE" id="PS00330">
    <property type="entry name" value="HEMOLYSIN_CALCIUM"/>
    <property type="match status" value="1"/>
</dbReference>
<protein>
    <recommendedName>
        <fullName evidence="6">Calcium-binding protein</fullName>
    </recommendedName>
</protein>
<evidence type="ECO:0000256" key="1">
    <source>
        <dbReference type="ARBA" id="ARBA00004613"/>
    </source>
</evidence>
<gene>
    <name evidence="4" type="ORF">ACFPMG_35220</name>
</gene>
<dbReference type="InterPro" id="IPR018511">
    <property type="entry name" value="Hemolysin-typ_Ca-bd_CS"/>
</dbReference>
<dbReference type="SUPFAM" id="SSF51120">
    <property type="entry name" value="beta-Roll"/>
    <property type="match status" value="2"/>
</dbReference>
<evidence type="ECO:0000256" key="3">
    <source>
        <dbReference type="SAM" id="MobiDB-lite"/>
    </source>
</evidence>
<feature type="compositionally biased region" description="Pro residues" evidence="3">
    <location>
        <begin position="99"/>
        <end position="129"/>
    </location>
</feature>
<organism evidence="4 5">
    <name type="scientific">Azospirillum himalayense</name>
    <dbReference type="NCBI Taxonomy" id="654847"/>
    <lineage>
        <taxon>Bacteria</taxon>
        <taxon>Pseudomonadati</taxon>
        <taxon>Pseudomonadota</taxon>
        <taxon>Alphaproteobacteria</taxon>
        <taxon>Rhodospirillales</taxon>
        <taxon>Azospirillaceae</taxon>
        <taxon>Azospirillum</taxon>
    </lineage>
</organism>
<feature type="region of interest" description="Disordered" evidence="3">
    <location>
        <begin position="96"/>
        <end position="132"/>
    </location>
</feature>
<reference evidence="5" key="1">
    <citation type="journal article" date="2019" name="Int. J. Syst. Evol. Microbiol.">
        <title>The Global Catalogue of Microorganisms (GCM) 10K type strain sequencing project: providing services to taxonomists for standard genome sequencing and annotation.</title>
        <authorList>
            <consortium name="The Broad Institute Genomics Platform"/>
            <consortium name="The Broad Institute Genome Sequencing Center for Infectious Disease"/>
            <person name="Wu L."/>
            <person name="Ma J."/>
        </authorList>
    </citation>
    <scope>NUCLEOTIDE SEQUENCE [LARGE SCALE GENOMIC DNA]</scope>
    <source>
        <strain evidence="5">CCUG 58760</strain>
    </source>
</reference>
<comment type="caution">
    <text evidence="4">The sequence shown here is derived from an EMBL/GenBank/DDBJ whole genome shotgun (WGS) entry which is preliminary data.</text>
</comment>
<dbReference type="InterPro" id="IPR050557">
    <property type="entry name" value="RTX_toxin/Mannuronan_C5-epim"/>
</dbReference>
<dbReference type="PANTHER" id="PTHR38340">
    <property type="entry name" value="S-LAYER PROTEIN"/>
    <property type="match status" value="1"/>
</dbReference>
<keyword evidence="2" id="KW-0964">Secreted</keyword>
<dbReference type="EMBL" id="JBHSLC010000122">
    <property type="protein sequence ID" value="MFC5360255.1"/>
    <property type="molecule type" value="Genomic_DNA"/>
</dbReference>
<dbReference type="InterPro" id="IPR001343">
    <property type="entry name" value="Hemolysn_Ca-bd"/>
</dbReference>
<accession>A0ABW0GH02</accession>
<name>A0ABW0GH02_9PROT</name>
<dbReference type="RefSeq" id="WP_377000821.1">
    <property type="nucleotide sequence ID" value="NZ_JBHSLC010000122.1"/>
</dbReference>
<proteinExistence type="predicted"/>
<evidence type="ECO:0000256" key="2">
    <source>
        <dbReference type="ARBA" id="ARBA00022525"/>
    </source>
</evidence>
<dbReference type="Gene3D" id="2.150.10.10">
    <property type="entry name" value="Serralysin-like metalloprotease, C-terminal"/>
    <property type="match status" value="2"/>
</dbReference>
<dbReference type="InterPro" id="IPR011049">
    <property type="entry name" value="Serralysin-like_metalloprot_C"/>
</dbReference>
<comment type="subcellular location">
    <subcellularLocation>
        <location evidence="1">Secreted</location>
    </subcellularLocation>
</comment>